<dbReference type="InterPro" id="IPR036864">
    <property type="entry name" value="Zn2-C6_fun-type_DNA-bd_sf"/>
</dbReference>
<feature type="domain" description="Zn(2)-C6 fungal-type" evidence="2">
    <location>
        <begin position="80"/>
        <end position="110"/>
    </location>
</feature>
<accession>A0A067MB63</accession>
<dbReference type="SUPFAM" id="SSF57701">
    <property type="entry name" value="Zn2/Cys6 DNA-binding domain"/>
    <property type="match status" value="3"/>
</dbReference>
<proteinExistence type="predicted"/>
<dbReference type="Gene3D" id="4.10.240.10">
    <property type="entry name" value="Zn(2)-C6 fungal-type DNA-binding domain"/>
    <property type="match status" value="2"/>
</dbReference>
<feature type="compositionally biased region" description="Basic and acidic residues" evidence="1">
    <location>
        <begin position="213"/>
        <end position="227"/>
    </location>
</feature>
<dbReference type="GO" id="GO:0000981">
    <property type="term" value="F:DNA-binding transcription factor activity, RNA polymerase II-specific"/>
    <property type="evidence" value="ECO:0007669"/>
    <property type="project" value="InterPro"/>
</dbReference>
<dbReference type="PANTHER" id="PTHR47256">
    <property type="entry name" value="ZN(II)2CYS6 TRANSCRIPTION FACTOR (EUROFUNG)-RELATED"/>
    <property type="match status" value="1"/>
</dbReference>
<gene>
    <name evidence="3" type="ORF">BOTBODRAFT_34258</name>
</gene>
<dbReference type="InterPro" id="IPR053187">
    <property type="entry name" value="Notoamide_regulator"/>
</dbReference>
<organism evidence="3 4">
    <name type="scientific">Botryobasidium botryosum (strain FD-172 SS1)</name>
    <dbReference type="NCBI Taxonomy" id="930990"/>
    <lineage>
        <taxon>Eukaryota</taxon>
        <taxon>Fungi</taxon>
        <taxon>Dikarya</taxon>
        <taxon>Basidiomycota</taxon>
        <taxon>Agaricomycotina</taxon>
        <taxon>Agaricomycetes</taxon>
        <taxon>Cantharellales</taxon>
        <taxon>Botryobasidiaceae</taxon>
        <taxon>Botryobasidium</taxon>
    </lineage>
</organism>
<name>A0A067MB63_BOTB1</name>
<dbReference type="Pfam" id="PF00172">
    <property type="entry name" value="Zn_clus"/>
    <property type="match status" value="2"/>
</dbReference>
<dbReference type="CDD" id="cd00067">
    <property type="entry name" value="GAL4"/>
    <property type="match status" value="2"/>
</dbReference>
<evidence type="ECO:0000256" key="1">
    <source>
        <dbReference type="SAM" id="MobiDB-lite"/>
    </source>
</evidence>
<reference evidence="4" key="1">
    <citation type="journal article" date="2014" name="Proc. Natl. Acad. Sci. U.S.A.">
        <title>Extensive sampling of basidiomycete genomes demonstrates inadequacy of the white-rot/brown-rot paradigm for wood decay fungi.</title>
        <authorList>
            <person name="Riley R."/>
            <person name="Salamov A.A."/>
            <person name="Brown D.W."/>
            <person name="Nagy L.G."/>
            <person name="Floudas D."/>
            <person name="Held B.W."/>
            <person name="Levasseur A."/>
            <person name="Lombard V."/>
            <person name="Morin E."/>
            <person name="Otillar R."/>
            <person name="Lindquist E.A."/>
            <person name="Sun H."/>
            <person name="LaButti K.M."/>
            <person name="Schmutz J."/>
            <person name="Jabbour D."/>
            <person name="Luo H."/>
            <person name="Baker S.E."/>
            <person name="Pisabarro A.G."/>
            <person name="Walton J.D."/>
            <person name="Blanchette R.A."/>
            <person name="Henrissat B."/>
            <person name="Martin F."/>
            <person name="Cullen D."/>
            <person name="Hibbett D.S."/>
            <person name="Grigoriev I.V."/>
        </authorList>
    </citation>
    <scope>NUCLEOTIDE SEQUENCE [LARGE SCALE GENOMIC DNA]</scope>
    <source>
        <strain evidence="4">FD-172 SS1</strain>
    </source>
</reference>
<dbReference type="EMBL" id="KL198048">
    <property type="protein sequence ID" value="KDQ12804.1"/>
    <property type="molecule type" value="Genomic_DNA"/>
</dbReference>
<dbReference type="GO" id="GO:0008270">
    <property type="term" value="F:zinc ion binding"/>
    <property type="evidence" value="ECO:0007669"/>
    <property type="project" value="InterPro"/>
</dbReference>
<dbReference type="PROSITE" id="PS00463">
    <property type="entry name" value="ZN2_CY6_FUNGAL_1"/>
    <property type="match status" value="1"/>
</dbReference>
<dbReference type="AlphaFoldDB" id="A0A067MB63"/>
<evidence type="ECO:0000313" key="4">
    <source>
        <dbReference type="Proteomes" id="UP000027195"/>
    </source>
</evidence>
<evidence type="ECO:0000313" key="3">
    <source>
        <dbReference type="EMBL" id="KDQ12804.1"/>
    </source>
</evidence>
<keyword evidence="4" id="KW-1185">Reference proteome</keyword>
<dbReference type="Proteomes" id="UP000027195">
    <property type="component" value="Unassembled WGS sequence"/>
</dbReference>
<sequence length="316" mass="34179">MATPQRPSESRDSALTHPVAEFSVKRELPRSPSAQDQPQAKRVRKSRVPSMSQPDPEVESSPGSAAGQAVSNKTTSATVACDFCRRRKEKCVGGPIACRSCANRGMQCAYDDVPKGKLSPLIAPPPPKKKEPTPPINVKVFRAPKKRGQISQIACDFCRDRRKKCSGDRPSCSNCVKRGMACSYVSNPRKRKGGRPPKGIEDNTDTVMSSGDSARKGDDTADEDGNKSRSPSPSHHLPIHERFPGKGLGKNDAAYNRISDSPCTLCIEYEIPCTGTRPTCLNCLRRARTCHYANTSAPQSAVTSTSPTSEQVDPAP</sequence>
<feature type="region of interest" description="Disordered" evidence="1">
    <location>
        <begin position="295"/>
        <end position="316"/>
    </location>
</feature>
<dbReference type="OrthoDB" id="2399539at2759"/>
<feature type="domain" description="Zn(2)-C6 fungal-type" evidence="2">
    <location>
        <begin position="154"/>
        <end position="184"/>
    </location>
</feature>
<evidence type="ECO:0000259" key="2">
    <source>
        <dbReference type="PROSITE" id="PS50048"/>
    </source>
</evidence>
<dbReference type="PROSITE" id="PS50048">
    <property type="entry name" value="ZN2_CY6_FUNGAL_2"/>
    <property type="match status" value="2"/>
</dbReference>
<dbReference type="HOGENOM" id="CLU_879955_0_0_1"/>
<feature type="region of interest" description="Disordered" evidence="1">
    <location>
        <begin position="186"/>
        <end position="248"/>
    </location>
</feature>
<dbReference type="InterPro" id="IPR001138">
    <property type="entry name" value="Zn2Cys6_DnaBD"/>
</dbReference>
<feature type="region of interest" description="Disordered" evidence="1">
    <location>
        <begin position="1"/>
        <end position="75"/>
    </location>
</feature>
<protein>
    <recommendedName>
        <fullName evidence="2">Zn(2)-C6 fungal-type domain-containing protein</fullName>
    </recommendedName>
</protein>
<dbReference type="InParanoid" id="A0A067MB63"/>
<dbReference type="SMART" id="SM00066">
    <property type="entry name" value="GAL4"/>
    <property type="match status" value="3"/>
</dbReference>
<dbReference type="PANTHER" id="PTHR47256:SF1">
    <property type="entry name" value="ZN(II)2CYS6 TRANSCRIPTION FACTOR (EUROFUNG)"/>
    <property type="match status" value="1"/>
</dbReference>